<gene>
    <name evidence="1" type="ORF">Ddye_022140</name>
</gene>
<proteinExistence type="predicted"/>
<protein>
    <submittedName>
        <fullName evidence="1">Uncharacterized protein</fullName>
    </submittedName>
</protein>
<keyword evidence="2" id="KW-1185">Reference proteome</keyword>
<organism evidence="1 2">
    <name type="scientific">Dipteronia dyeriana</name>
    <dbReference type="NCBI Taxonomy" id="168575"/>
    <lineage>
        <taxon>Eukaryota</taxon>
        <taxon>Viridiplantae</taxon>
        <taxon>Streptophyta</taxon>
        <taxon>Embryophyta</taxon>
        <taxon>Tracheophyta</taxon>
        <taxon>Spermatophyta</taxon>
        <taxon>Magnoliopsida</taxon>
        <taxon>eudicotyledons</taxon>
        <taxon>Gunneridae</taxon>
        <taxon>Pentapetalae</taxon>
        <taxon>rosids</taxon>
        <taxon>malvids</taxon>
        <taxon>Sapindales</taxon>
        <taxon>Sapindaceae</taxon>
        <taxon>Hippocastanoideae</taxon>
        <taxon>Acereae</taxon>
        <taxon>Dipteronia</taxon>
    </lineage>
</organism>
<dbReference type="Proteomes" id="UP001280121">
    <property type="component" value="Unassembled WGS sequence"/>
</dbReference>
<evidence type="ECO:0000313" key="2">
    <source>
        <dbReference type="Proteomes" id="UP001280121"/>
    </source>
</evidence>
<sequence>MKVTSQQARCTQFLDSNMVPLSPRLLDFRVPPYPKNSMLVQASEGQPTWCIAKPYTDEKRLLANIDFSCIQAALTAVLSNLGANATCLTTITRMLQSS</sequence>
<reference evidence="1" key="1">
    <citation type="journal article" date="2023" name="Plant J.">
        <title>Genome sequences and population genomics provide insights into the demographic history, inbreeding, and mutation load of two 'living fossil' tree species of Dipteronia.</title>
        <authorList>
            <person name="Feng Y."/>
            <person name="Comes H.P."/>
            <person name="Chen J."/>
            <person name="Zhu S."/>
            <person name="Lu R."/>
            <person name="Zhang X."/>
            <person name="Li P."/>
            <person name="Qiu J."/>
            <person name="Olsen K.M."/>
            <person name="Qiu Y."/>
        </authorList>
    </citation>
    <scope>NUCLEOTIDE SEQUENCE</scope>
    <source>
        <strain evidence="1">KIB01</strain>
    </source>
</reference>
<name>A0AAD9U3Y6_9ROSI</name>
<comment type="caution">
    <text evidence="1">The sequence shown here is derived from an EMBL/GenBank/DDBJ whole genome shotgun (WGS) entry which is preliminary data.</text>
</comment>
<dbReference type="AlphaFoldDB" id="A0AAD9U3Y6"/>
<evidence type="ECO:0000313" key="1">
    <source>
        <dbReference type="EMBL" id="KAK2646945.1"/>
    </source>
</evidence>
<accession>A0AAD9U3Y6</accession>
<dbReference type="EMBL" id="JANJYI010000006">
    <property type="protein sequence ID" value="KAK2646945.1"/>
    <property type="molecule type" value="Genomic_DNA"/>
</dbReference>